<keyword evidence="1" id="KW-0472">Membrane</keyword>
<reference evidence="2" key="1">
    <citation type="submission" date="2022-08" db="EMBL/GenBank/DDBJ databases">
        <title>A Global Phylogenomic Analysis of the Shiitake Genus Lentinula.</title>
        <authorList>
            <consortium name="DOE Joint Genome Institute"/>
            <person name="Sierra-Patev S."/>
            <person name="Min B."/>
            <person name="Naranjo-Ortiz M."/>
            <person name="Looney B."/>
            <person name="Konkel Z."/>
            <person name="Slot J.C."/>
            <person name="Sakamoto Y."/>
            <person name="Steenwyk J.L."/>
            <person name="Rokas A."/>
            <person name="Carro J."/>
            <person name="Camarero S."/>
            <person name="Ferreira P."/>
            <person name="Molpeceres G."/>
            <person name="Ruiz-Duenas F.J."/>
            <person name="Serrano A."/>
            <person name="Henrissat B."/>
            <person name="Drula E."/>
            <person name="Hughes K.W."/>
            <person name="Mata J.L."/>
            <person name="Ishikawa N.K."/>
            <person name="Vargas-Isla R."/>
            <person name="Ushijima S."/>
            <person name="Smith C.A."/>
            <person name="Ahrendt S."/>
            <person name="Andreopoulos W."/>
            <person name="He G."/>
            <person name="Labutti K."/>
            <person name="Lipzen A."/>
            <person name="Ng V."/>
            <person name="Riley R."/>
            <person name="Sandor L."/>
            <person name="Barry K."/>
            <person name="Martinez A.T."/>
            <person name="Xiao Y."/>
            <person name="Gibbons J.G."/>
            <person name="Terashima K."/>
            <person name="Grigoriev I.V."/>
            <person name="Hibbett D.S."/>
        </authorList>
    </citation>
    <scope>NUCLEOTIDE SEQUENCE</scope>
    <source>
        <strain evidence="2">JLM2183</strain>
    </source>
</reference>
<sequence length="92" mass="10252">MNSIRGVPLSLLTILLKSTNLGRTLCEGFVQSHSLTTLPPQEIESKPHTGQSSVHGTYALLFILYLLHYAILFNNTIDFLHLLDCMAQQLQA</sequence>
<keyword evidence="1" id="KW-0812">Transmembrane</keyword>
<comment type="caution">
    <text evidence="2">The sequence shown here is derived from an EMBL/GenBank/DDBJ whole genome shotgun (WGS) entry which is preliminary data.</text>
</comment>
<feature type="transmembrane region" description="Helical" evidence="1">
    <location>
        <begin position="52"/>
        <end position="72"/>
    </location>
</feature>
<evidence type="ECO:0000313" key="2">
    <source>
        <dbReference type="EMBL" id="KAJ4472998.1"/>
    </source>
</evidence>
<dbReference type="Proteomes" id="UP001150266">
    <property type="component" value="Unassembled WGS sequence"/>
</dbReference>
<evidence type="ECO:0000313" key="3">
    <source>
        <dbReference type="Proteomes" id="UP001150266"/>
    </source>
</evidence>
<proteinExistence type="predicted"/>
<protein>
    <submittedName>
        <fullName evidence="2">Uncharacterized protein</fullName>
    </submittedName>
</protein>
<dbReference type="AlphaFoldDB" id="A0A9W9A2K1"/>
<keyword evidence="1" id="KW-1133">Transmembrane helix</keyword>
<name>A0A9W9A2K1_9AGAR</name>
<accession>A0A9W9A2K1</accession>
<gene>
    <name evidence="2" type="ORF">J3R30DRAFT_3513643</name>
</gene>
<keyword evidence="3" id="KW-1185">Reference proteome</keyword>
<organism evidence="2 3">
    <name type="scientific">Lentinula aciculospora</name>
    <dbReference type="NCBI Taxonomy" id="153920"/>
    <lineage>
        <taxon>Eukaryota</taxon>
        <taxon>Fungi</taxon>
        <taxon>Dikarya</taxon>
        <taxon>Basidiomycota</taxon>
        <taxon>Agaricomycotina</taxon>
        <taxon>Agaricomycetes</taxon>
        <taxon>Agaricomycetidae</taxon>
        <taxon>Agaricales</taxon>
        <taxon>Marasmiineae</taxon>
        <taxon>Omphalotaceae</taxon>
        <taxon>Lentinula</taxon>
    </lineage>
</organism>
<dbReference type="EMBL" id="JAOTPV010000018">
    <property type="protein sequence ID" value="KAJ4472998.1"/>
    <property type="molecule type" value="Genomic_DNA"/>
</dbReference>
<evidence type="ECO:0000256" key="1">
    <source>
        <dbReference type="SAM" id="Phobius"/>
    </source>
</evidence>